<proteinExistence type="inferred from homology"/>
<accession>A0A6P7G7H3</accession>
<dbReference type="OrthoDB" id="10255048at2759"/>
<protein>
    <submittedName>
        <fullName evidence="10">Early endosome antigen 1 isoform X1</fullName>
    </submittedName>
</protein>
<keyword evidence="6" id="KW-0206">Cytoskeleton</keyword>
<evidence type="ECO:0000256" key="8">
    <source>
        <dbReference type="SAM" id="MobiDB-lite"/>
    </source>
</evidence>
<feature type="region of interest" description="Disordered" evidence="8">
    <location>
        <begin position="411"/>
        <end position="430"/>
    </location>
</feature>
<keyword evidence="4" id="KW-0597">Phosphoprotein</keyword>
<dbReference type="InterPro" id="IPR039915">
    <property type="entry name" value="TACC"/>
</dbReference>
<dbReference type="InParanoid" id="A0A6P7G7H3"/>
<evidence type="ECO:0000256" key="4">
    <source>
        <dbReference type="ARBA" id="ARBA00022553"/>
    </source>
</evidence>
<dbReference type="PANTHER" id="PTHR13924:SF10">
    <property type="entry name" value="TRANSFORMING ACIDIC COILED-COIL PROTEIN, ISOFORM K"/>
    <property type="match status" value="1"/>
</dbReference>
<dbReference type="Pfam" id="PF05010">
    <property type="entry name" value="TACC_C"/>
    <property type="match status" value="1"/>
</dbReference>
<keyword evidence="5 7" id="KW-0175">Coiled coil</keyword>
<dbReference type="PANTHER" id="PTHR13924">
    <property type="entry name" value="TRANSFORMING ACIDIC COILED-COIL CONTAINING PROTEIN 1/2"/>
    <property type="match status" value="1"/>
</dbReference>
<evidence type="ECO:0000256" key="1">
    <source>
        <dbReference type="ARBA" id="ARBA00004245"/>
    </source>
</evidence>
<dbReference type="Gene3D" id="1.20.5.1700">
    <property type="match status" value="1"/>
</dbReference>
<dbReference type="GO" id="GO:0005856">
    <property type="term" value="C:cytoskeleton"/>
    <property type="evidence" value="ECO:0007669"/>
    <property type="project" value="UniProtKB-SubCell"/>
</dbReference>
<dbReference type="AlphaFoldDB" id="A0A6P7G7H3"/>
<reference evidence="10" key="1">
    <citation type="submission" date="2025-08" db="UniProtKB">
        <authorList>
            <consortium name="RefSeq"/>
        </authorList>
    </citation>
    <scope>IDENTIFICATION</scope>
    <source>
        <tissue evidence="10">Whole insect</tissue>
    </source>
</reference>
<evidence type="ECO:0000256" key="7">
    <source>
        <dbReference type="SAM" id="Coils"/>
    </source>
</evidence>
<dbReference type="KEGG" id="dvv:114334600"/>
<evidence type="ECO:0000256" key="3">
    <source>
        <dbReference type="ARBA" id="ARBA00022490"/>
    </source>
</evidence>
<evidence type="ECO:0000256" key="5">
    <source>
        <dbReference type="ARBA" id="ARBA00023054"/>
    </source>
</evidence>
<dbReference type="InterPro" id="IPR007707">
    <property type="entry name" value="TACC_C"/>
</dbReference>
<feature type="region of interest" description="Disordered" evidence="8">
    <location>
        <begin position="33"/>
        <end position="55"/>
    </location>
</feature>
<evidence type="ECO:0000259" key="9">
    <source>
        <dbReference type="Pfam" id="PF05010"/>
    </source>
</evidence>
<feature type="coiled-coil region" evidence="7">
    <location>
        <begin position="718"/>
        <end position="852"/>
    </location>
</feature>
<evidence type="ECO:0000256" key="6">
    <source>
        <dbReference type="ARBA" id="ARBA00023212"/>
    </source>
</evidence>
<comment type="subcellular location">
    <subcellularLocation>
        <location evidence="1">Cytoplasm</location>
        <location evidence="1">Cytoskeleton</location>
    </subcellularLocation>
</comment>
<keyword evidence="3" id="KW-0963">Cytoplasm</keyword>
<evidence type="ECO:0000256" key="2">
    <source>
        <dbReference type="ARBA" id="ARBA00009423"/>
    </source>
</evidence>
<feature type="coiled-coil region" evidence="7">
    <location>
        <begin position="895"/>
        <end position="979"/>
    </location>
</feature>
<feature type="domain" description="Transforming acidic coiled-coil-containing protein C-terminal" evidence="9">
    <location>
        <begin position="799"/>
        <end position="976"/>
    </location>
</feature>
<comment type="similarity">
    <text evidence="2">Belongs to the TACC family.</text>
</comment>
<dbReference type="RefSeq" id="XP_028140475.1">
    <property type="nucleotide sequence ID" value="XM_028284674.1"/>
</dbReference>
<evidence type="ECO:0000313" key="10">
    <source>
        <dbReference type="RefSeq" id="XP_028140475.1"/>
    </source>
</evidence>
<organism evidence="10">
    <name type="scientific">Diabrotica virgifera virgifera</name>
    <name type="common">western corn rootworm</name>
    <dbReference type="NCBI Taxonomy" id="50390"/>
    <lineage>
        <taxon>Eukaryota</taxon>
        <taxon>Metazoa</taxon>
        <taxon>Ecdysozoa</taxon>
        <taxon>Arthropoda</taxon>
        <taxon>Hexapoda</taxon>
        <taxon>Insecta</taxon>
        <taxon>Pterygota</taxon>
        <taxon>Neoptera</taxon>
        <taxon>Endopterygota</taxon>
        <taxon>Coleoptera</taxon>
        <taxon>Polyphaga</taxon>
        <taxon>Cucujiformia</taxon>
        <taxon>Chrysomeloidea</taxon>
        <taxon>Chrysomelidae</taxon>
        <taxon>Galerucinae</taxon>
        <taxon>Diabroticina</taxon>
        <taxon>Diabroticites</taxon>
        <taxon>Diabrotica</taxon>
    </lineage>
</organism>
<gene>
    <name evidence="10" type="primary">LOC114334600</name>
</gene>
<sequence length="981" mass="110300">MNFVTNIFKKYIQAEPSHKMDTNKKLDAVSNEALTSQKKTDENSDTNSEDQHSESIKFFDVQNETFENGEFKSLEHIVEEQNQTTDSGRHSLDFELQIGEPAIHTELLHPDIVLHQQANFLPSLLNEYKPNAEINKLITGTTSQDDQVVVNRENSIHDPSVLCINNKNIQHACDQSEVRDLVLEDSSKSTDSNRANIVLQPPAKIIDSSGLNTGLKSSVYNTDVEHQNLNDSDILLKFKNIVSITSEDSVSAGDIDCSISKYKKLLSLLNEYRQTDTDSTRVNTGKKPPYDNLDIDFNNQPASDIYINDKNTIHLNGNGLSTESSKIDVELHDENKSDIIKKYNYLLSLLNINSAYLSSDYIDHSVIYKQLISLLNLNESLYCSAGTDYSTRYNNLLSLVKEHRHATESLITSTGKRSTGDNTGTEYLNSTDIESSPNIVTESNEIIRDIKEKDIFISEEVIKTKICEDIVQDIEKNKSISVAKNSNEVQGKTNVLEKASENLNENNCVSKDLTQIEPSDFPNRCVKDFSEDRSTIDARTTITENICVKSEESCEAVEGNSLKVTEIPPAKFLEISVHNSSNELDKTTSCLEDDVCLNNSVLSQGDSSGASENLINGIPVVSVKTDCNNLDGTFVADNCSISSGSLNDTKNSRQSSPVKGDTEILNKSCSVDSNSNLPNKVSSDVVKDLINNNTEIIVPTSESEEKCIEPGRNYNFEMTDIVEKLNQQQAEISDLKLKLNAAQQHNASLELQIRQNEEIVIKTQAEALRTEQNYQQEVKQLKQKLNENSKIIEKDKIKELEEQLKDVKAKEAKLAVELSQRTKDDLNYQKMMDQYELALKARIAENKRLQEESETTRTHLTNLEIAFSDLHSKYEKTKATLQGHKANEEALLADLELAQSTNIQHEERYESLKAHATTQIEKSNKEIHDVKEQYDIEINKLRAFIRRLEIKVSSLEVSLQQKTEECEQLSALCDEVTGKNV</sequence>
<dbReference type="GO" id="GO:0007052">
    <property type="term" value="P:mitotic spindle organization"/>
    <property type="evidence" value="ECO:0007669"/>
    <property type="project" value="InterPro"/>
</dbReference>
<dbReference type="GO" id="GO:0005737">
    <property type="term" value="C:cytoplasm"/>
    <property type="evidence" value="ECO:0007669"/>
    <property type="project" value="TreeGrafter"/>
</dbReference>
<name>A0A6P7G7H3_DIAVI</name>